<evidence type="ECO:0000256" key="2">
    <source>
        <dbReference type="ARBA" id="ARBA00012438"/>
    </source>
</evidence>
<dbReference type="PROSITE" id="PS50112">
    <property type="entry name" value="PAS"/>
    <property type="match status" value="1"/>
</dbReference>
<dbReference type="InterPro" id="IPR004358">
    <property type="entry name" value="Sig_transdc_His_kin-like_C"/>
</dbReference>
<evidence type="ECO:0000259" key="8">
    <source>
        <dbReference type="PROSITE" id="PS50109"/>
    </source>
</evidence>
<dbReference type="Gene3D" id="3.30.450.20">
    <property type="entry name" value="PAS domain"/>
    <property type="match status" value="2"/>
</dbReference>
<dbReference type="RefSeq" id="WP_174441248.1">
    <property type="nucleotide sequence ID" value="NZ_WHOR01000302.1"/>
</dbReference>
<evidence type="ECO:0000256" key="4">
    <source>
        <dbReference type="ARBA" id="ARBA00022679"/>
    </source>
</evidence>
<dbReference type="InterPro" id="IPR005467">
    <property type="entry name" value="His_kinase_dom"/>
</dbReference>
<dbReference type="PROSITE" id="PS50113">
    <property type="entry name" value="PAC"/>
    <property type="match status" value="1"/>
</dbReference>
<dbReference type="Gene3D" id="1.10.287.130">
    <property type="match status" value="1"/>
</dbReference>
<dbReference type="SUPFAM" id="SSF55785">
    <property type="entry name" value="PYP-like sensor domain (PAS domain)"/>
    <property type="match status" value="1"/>
</dbReference>
<dbReference type="CDD" id="cd00082">
    <property type="entry name" value="HisKA"/>
    <property type="match status" value="1"/>
</dbReference>
<dbReference type="Pfam" id="PF00989">
    <property type="entry name" value="PAS"/>
    <property type="match status" value="1"/>
</dbReference>
<dbReference type="InterPro" id="IPR036097">
    <property type="entry name" value="HisK_dim/P_sf"/>
</dbReference>
<dbReference type="InterPro" id="IPR003594">
    <property type="entry name" value="HATPase_dom"/>
</dbReference>
<feature type="domain" description="PAS" evidence="9">
    <location>
        <begin position="128"/>
        <end position="181"/>
    </location>
</feature>
<dbReference type="Gene3D" id="3.30.565.10">
    <property type="entry name" value="Histidine kinase-like ATPase, C-terminal domain"/>
    <property type="match status" value="1"/>
</dbReference>
<organism evidence="11 12">
    <name type="scientific">Azospirillum formosense</name>
    <dbReference type="NCBI Taxonomy" id="861533"/>
    <lineage>
        <taxon>Bacteria</taxon>
        <taxon>Pseudomonadati</taxon>
        <taxon>Pseudomonadota</taxon>
        <taxon>Alphaproteobacteria</taxon>
        <taxon>Rhodospirillales</taxon>
        <taxon>Azospirillaceae</taxon>
        <taxon>Azospirillum</taxon>
    </lineage>
</organism>
<evidence type="ECO:0000313" key="11">
    <source>
        <dbReference type="EMBL" id="NUB22545.1"/>
    </source>
</evidence>
<evidence type="ECO:0000256" key="6">
    <source>
        <dbReference type="SAM" id="MobiDB-lite"/>
    </source>
</evidence>
<dbReference type="SUPFAM" id="SSF55874">
    <property type="entry name" value="ATPase domain of HSP90 chaperone/DNA topoisomerase II/histidine kinase"/>
    <property type="match status" value="1"/>
</dbReference>
<gene>
    <name evidence="11" type="ORF">GBZ26_25605</name>
</gene>
<keyword evidence="4" id="KW-0808">Transferase</keyword>
<dbReference type="EMBL" id="WHOR01000302">
    <property type="protein sequence ID" value="NUB22545.1"/>
    <property type="molecule type" value="Genomic_DNA"/>
</dbReference>
<keyword evidence="7" id="KW-0472">Membrane</keyword>
<evidence type="ECO:0000313" key="12">
    <source>
        <dbReference type="Proteomes" id="UP000639419"/>
    </source>
</evidence>
<reference evidence="11 12" key="1">
    <citation type="submission" date="2019-10" db="EMBL/GenBank/DDBJ databases">
        <title>Genome sequence of Azospirillum formosense CC-Nfb-7.</title>
        <authorList>
            <person name="Ambrosini A."/>
            <person name="Sant'Anna F.H."/>
            <person name="Cassan F.D."/>
            <person name="Souza E.M."/>
            <person name="Passaglia L.M.P."/>
        </authorList>
    </citation>
    <scope>NUCLEOTIDE SEQUENCE [LARGE SCALE GENOMIC DNA]</scope>
    <source>
        <strain evidence="11 12">CC-NFb-7</strain>
    </source>
</reference>
<evidence type="ECO:0000256" key="7">
    <source>
        <dbReference type="SAM" id="Phobius"/>
    </source>
</evidence>
<keyword evidence="7" id="KW-0812">Transmembrane</keyword>
<feature type="domain" description="Histidine kinase" evidence="8">
    <location>
        <begin position="291"/>
        <end position="511"/>
    </location>
</feature>
<evidence type="ECO:0000256" key="5">
    <source>
        <dbReference type="ARBA" id="ARBA00022777"/>
    </source>
</evidence>
<dbReference type="PRINTS" id="PR00344">
    <property type="entry name" value="BCTRLSENSOR"/>
</dbReference>
<dbReference type="PANTHER" id="PTHR43047:SF72">
    <property type="entry name" value="OSMOSENSING HISTIDINE PROTEIN KINASE SLN1"/>
    <property type="match status" value="1"/>
</dbReference>
<dbReference type="InterPro" id="IPR013767">
    <property type="entry name" value="PAS_fold"/>
</dbReference>
<dbReference type="SUPFAM" id="SSF47384">
    <property type="entry name" value="Homodimeric domain of signal transducing histidine kinase"/>
    <property type="match status" value="1"/>
</dbReference>
<feature type="transmembrane region" description="Helical" evidence="7">
    <location>
        <begin position="91"/>
        <end position="111"/>
    </location>
</feature>
<sequence>ATGWIVGSVSVVKGTAPRPWDEGHRRLATLGDWPEVDAALRTRDAATLDTVLPTDGRPSIASVRRVADYPFTVAATLPKAEALGEWKRDSAVWIAMGLAMSMVIALLTWYVERQQSRREQDQNRLERASRRIRGILESMVDAVVTIDSRGIIETFNPAAERMFGYAEAEVVGQSVNILLPEGFRAGHDRSMAEYRPNAGSRIIGNDREVLALRRDGGTFPINLAVSALRLGGPDGEGGPDESGPEEKGAPRRVFVGVIRDVTKRRQQEAELLASKSQAEMANRAKSEFLANMSHELRTPLNAIIGFSEILDSEFFGKLNDRQKSCAKDIHDSGKHLLDIVNAVLDMSKIEAGRYELSEEVIDPCEAVAQCLTMVRDRAADNGVDLRNGVSGGLPAIWVDRRAFKQVLLNLLSNAVKFTPVGGSVTLAARVEEDGALVLSVADTGIGIPREFMDHLFQPFRQADNSASRQFEGTGLGLSISKNFMELHGGSLTCASTLGAGTTMTLRLPAERVMKPEDTATRIAAVLV</sequence>
<proteinExistence type="predicted"/>
<dbReference type="CDD" id="cd00130">
    <property type="entry name" value="PAS"/>
    <property type="match status" value="1"/>
</dbReference>
<dbReference type="EC" id="2.7.13.3" evidence="2"/>
<evidence type="ECO:0000259" key="9">
    <source>
        <dbReference type="PROSITE" id="PS50112"/>
    </source>
</evidence>
<evidence type="ECO:0000256" key="3">
    <source>
        <dbReference type="ARBA" id="ARBA00022553"/>
    </source>
</evidence>
<dbReference type="InterPro" id="IPR000700">
    <property type="entry name" value="PAS-assoc_C"/>
</dbReference>
<dbReference type="CDD" id="cd12915">
    <property type="entry name" value="PDC2_DGC_like"/>
    <property type="match status" value="1"/>
</dbReference>
<comment type="caution">
    <text evidence="11">The sequence shown here is derived from an EMBL/GenBank/DDBJ whole genome shotgun (WGS) entry which is preliminary data.</text>
</comment>
<accession>A0ABX2LB77</accession>
<feature type="domain" description="PAC" evidence="10">
    <location>
        <begin position="205"/>
        <end position="273"/>
    </location>
</feature>
<evidence type="ECO:0000259" key="10">
    <source>
        <dbReference type="PROSITE" id="PS50113"/>
    </source>
</evidence>
<dbReference type="PROSITE" id="PS50109">
    <property type="entry name" value="HIS_KIN"/>
    <property type="match status" value="1"/>
</dbReference>
<evidence type="ECO:0000256" key="1">
    <source>
        <dbReference type="ARBA" id="ARBA00000085"/>
    </source>
</evidence>
<feature type="region of interest" description="Disordered" evidence="6">
    <location>
        <begin position="230"/>
        <end position="249"/>
    </location>
</feature>
<dbReference type="InterPro" id="IPR035965">
    <property type="entry name" value="PAS-like_dom_sf"/>
</dbReference>
<keyword evidence="5" id="KW-0418">Kinase</keyword>
<dbReference type="SMART" id="SM00388">
    <property type="entry name" value="HisKA"/>
    <property type="match status" value="1"/>
</dbReference>
<dbReference type="Proteomes" id="UP000639419">
    <property type="component" value="Unassembled WGS sequence"/>
</dbReference>
<protein>
    <recommendedName>
        <fullName evidence="2">histidine kinase</fullName>
        <ecNumber evidence="2">2.7.13.3</ecNumber>
    </recommendedName>
</protein>
<keyword evidence="7" id="KW-1133">Transmembrane helix</keyword>
<feature type="non-terminal residue" evidence="11">
    <location>
        <position position="1"/>
    </location>
</feature>
<dbReference type="Pfam" id="PF00512">
    <property type="entry name" value="HisKA"/>
    <property type="match status" value="1"/>
</dbReference>
<dbReference type="InterPro" id="IPR003661">
    <property type="entry name" value="HisK_dim/P_dom"/>
</dbReference>
<dbReference type="PANTHER" id="PTHR43047">
    <property type="entry name" value="TWO-COMPONENT HISTIDINE PROTEIN KINASE"/>
    <property type="match status" value="1"/>
</dbReference>
<name>A0ABX2LB77_9PROT</name>
<dbReference type="SMART" id="SM00091">
    <property type="entry name" value="PAS"/>
    <property type="match status" value="1"/>
</dbReference>
<dbReference type="NCBIfam" id="TIGR00229">
    <property type="entry name" value="sensory_box"/>
    <property type="match status" value="1"/>
</dbReference>
<dbReference type="InterPro" id="IPR036890">
    <property type="entry name" value="HATPase_C_sf"/>
</dbReference>
<comment type="catalytic activity">
    <reaction evidence="1">
        <text>ATP + protein L-histidine = ADP + protein N-phospho-L-histidine.</text>
        <dbReference type="EC" id="2.7.13.3"/>
    </reaction>
</comment>
<dbReference type="CDD" id="cd16922">
    <property type="entry name" value="HATPase_EvgS-ArcB-TorS-like"/>
    <property type="match status" value="1"/>
</dbReference>
<keyword evidence="3" id="KW-0597">Phosphoprotein</keyword>
<dbReference type="Pfam" id="PF02518">
    <property type="entry name" value="HATPase_c"/>
    <property type="match status" value="1"/>
</dbReference>
<dbReference type="SMART" id="SM00387">
    <property type="entry name" value="HATPase_c"/>
    <property type="match status" value="1"/>
</dbReference>
<dbReference type="InterPro" id="IPR000014">
    <property type="entry name" value="PAS"/>
</dbReference>
<keyword evidence="12" id="KW-1185">Reference proteome</keyword>